<keyword evidence="1" id="KW-0812">Transmembrane</keyword>
<sequence length="487" mass="51805">MTIEEPIIESTFANSQESSISPNRFTKGRIAVAAAAGILLAIGGGILAYALFSGGGAQPESVLPRDTTVFAKIDLNPKIGQRVNLVRLVAKFPKALKNFNQDDPIGSVFNEVTQNSSYDWAQLKPWIGNRFALGGIQTSNGMQMVVVVSITNESEMRYFMAKQFPNLKFFVASNYAVIGDSQETINLVKSAPSHLSDNATFNSDISALGGDQLGLAWGEVKNLDSLLGGSLDSYLSNNGVGGNLGSLRNTTGRVVLGFHATSDSLVATFLTRGFSASSIDWPTGEISATDLQNLPATTLAAISLEGAGKALSQFVADNAYAANVMSDMFGVQGRDIEALLDGPIELIVMKNNSSEGTPLVVLRLTPKKDSNSSNVVERALAYSKSSNSFYYPFIQDGSFLYLGADKESIRSVIRDIKSTGSKLGDSDLFKKTVTESGVLVGYANLEQLLASFSISGNYKPLAALGLIVSVDKKEPGSSHSTITVTLK</sequence>
<evidence type="ECO:0000313" key="2">
    <source>
        <dbReference type="EMBL" id="CAB4840066.1"/>
    </source>
</evidence>
<feature type="transmembrane region" description="Helical" evidence="1">
    <location>
        <begin position="30"/>
        <end position="52"/>
    </location>
</feature>
<dbReference type="EMBL" id="CAFAZX010000006">
    <property type="protein sequence ID" value="CAB4840066.1"/>
    <property type="molecule type" value="Genomic_DNA"/>
</dbReference>
<accession>A0A6J7B3G1</accession>
<gene>
    <name evidence="2" type="ORF">UFOPK3241_00193</name>
</gene>
<keyword evidence="1" id="KW-1133">Transmembrane helix</keyword>
<proteinExistence type="predicted"/>
<reference evidence="2" key="1">
    <citation type="submission" date="2020-05" db="EMBL/GenBank/DDBJ databases">
        <authorList>
            <person name="Chiriac C."/>
            <person name="Salcher M."/>
            <person name="Ghai R."/>
            <person name="Kavagutti S V."/>
        </authorList>
    </citation>
    <scope>NUCLEOTIDE SEQUENCE</scope>
</reference>
<protein>
    <submittedName>
        <fullName evidence="2">Unannotated protein</fullName>
    </submittedName>
</protein>
<organism evidence="2">
    <name type="scientific">freshwater metagenome</name>
    <dbReference type="NCBI Taxonomy" id="449393"/>
    <lineage>
        <taxon>unclassified sequences</taxon>
        <taxon>metagenomes</taxon>
        <taxon>ecological metagenomes</taxon>
    </lineage>
</organism>
<keyword evidence="1" id="KW-0472">Membrane</keyword>
<name>A0A6J7B3G1_9ZZZZ</name>
<evidence type="ECO:0000256" key="1">
    <source>
        <dbReference type="SAM" id="Phobius"/>
    </source>
</evidence>
<dbReference type="AlphaFoldDB" id="A0A6J7B3G1"/>